<dbReference type="GeneID" id="62611805"/>
<reference evidence="2 3" key="1">
    <citation type="submission" date="2017-09" db="EMBL/GenBank/DDBJ databases">
        <title>Phage vB_EcoM_PHB05 against multidrug-resistant shiga toxin-producing Escherichia.</title>
        <authorList>
            <person name="Chen Y."/>
            <person name="Song J."/>
            <person name="Wu B."/>
        </authorList>
    </citation>
    <scope>NUCLEOTIDE SEQUENCE [LARGE SCALE GENOMIC DNA]</scope>
    <source>
        <strain evidence="2">Wastewater</strain>
    </source>
</reference>
<evidence type="ECO:0000259" key="1">
    <source>
        <dbReference type="Pfam" id="PF20274"/>
    </source>
</evidence>
<dbReference type="Pfam" id="PF20274">
    <property type="entry name" value="cREC_REC"/>
    <property type="match status" value="1"/>
</dbReference>
<evidence type="ECO:0000313" key="2">
    <source>
        <dbReference type="EMBL" id="ATI15835.1"/>
    </source>
</evidence>
<dbReference type="RefSeq" id="YP_009984461.1">
    <property type="nucleotide sequence ID" value="NC_052652.1"/>
</dbReference>
<keyword evidence="3" id="KW-1185">Reference proteome</keyword>
<dbReference type="InterPro" id="IPR046909">
    <property type="entry name" value="cREC_REC"/>
</dbReference>
<name>A0A291LA90_9CAUD</name>
<dbReference type="KEGG" id="vg:62611805"/>
<dbReference type="EMBL" id="MF805809">
    <property type="protein sequence ID" value="ATI15835.1"/>
    <property type="molecule type" value="Genomic_DNA"/>
</dbReference>
<organism evidence="2 3">
    <name type="scientific">Escherichia phage vB_EcoM_PHB05</name>
    <dbReference type="NCBI Taxonomy" id="2041347"/>
    <lineage>
        <taxon>Viruses</taxon>
        <taxon>Duplodnaviria</taxon>
        <taxon>Heunggongvirae</taxon>
        <taxon>Uroviricota</taxon>
        <taxon>Caudoviricetes</taxon>
        <taxon>Stephanstirmvirinae</taxon>
        <taxon>Justusliebigvirus</taxon>
        <taxon>Justusliebigvirus PHB05</taxon>
    </lineage>
</organism>
<sequence length="113" mass="13207">MAKILWLDDLRDPKDYGYEDAIWLKSFEDWLSFVSDEDNFNNISEIHFDNDLGEDQEGYHAFLDVECMLYAGEWDALKTIYVHTSNPSAAGKYMLAKENFISSYGVEIKRVNY</sequence>
<dbReference type="Proteomes" id="UP000230824">
    <property type="component" value="Segment"/>
</dbReference>
<protein>
    <recommendedName>
        <fullName evidence="1">Cyclic-phosphate processing Receiver domain-containing protein</fullName>
    </recommendedName>
</protein>
<proteinExistence type="predicted"/>
<accession>A0A291LA90</accession>
<feature type="domain" description="Cyclic-phosphate processing Receiver" evidence="1">
    <location>
        <begin position="4"/>
        <end position="92"/>
    </location>
</feature>
<evidence type="ECO:0000313" key="3">
    <source>
        <dbReference type="Proteomes" id="UP000230824"/>
    </source>
</evidence>